<feature type="transmembrane region" description="Helical" evidence="1">
    <location>
        <begin position="96"/>
        <end position="125"/>
    </location>
</feature>
<evidence type="ECO:0000313" key="2">
    <source>
        <dbReference type="EMBL" id="MDP1454510.1"/>
    </source>
</evidence>
<keyword evidence="1" id="KW-1133">Transmembrane helix</keyword>
<proteinExistence type="predicted"/>
<feature type="transmembrane region" description="Helical" evidence="1">
    <location>
        <begin position="55"/>
        <end position="75"/>
    </location>
</feature>
<name>A0AA90PLM1_9BACI</name>
<feature type="transmembrane region" description="Helical" evidence="1">
    <location>
        <begin position="131"/>
        <end position="152"/>
    </location>
</feature>
<gene>
    <name evidence="2" type="ORF">Q8G36_26725</name>
</gene>
<dbReference type="Pfam" id="PF12730">
    <property type="entry name" value="ABC2_membrane_4"/>
    <property type="match status" value="1"/>
</dbReference>
<dbReference type="NCBIfam" id="TIGR03732">
    <property type="entry name" value="lanti_perm_MutE"/>
    <property type="match status" value="1"/>
</dbReference>
<evidence type="ECO:0000256" key="1">
    <source>
        <dbReference type="SAM" id="Phobius"/>
    </source>
</evidence>
<organism evidence="2 3">
    <name type="scientific">Peribacillus frigoritolerans</name>
    <dbReference type="NCBI Taxonomy" id="450367"/>
    <lineage>
        <taxon>Bacteria</taxon>
        <taxon>Bacillati</taxon>
        <taxon>Bacillota</taxon>
        <taxon>Bacilli</taxon>
        <taxon>Bacillales</taxon>
        <taxon>Bacillaceae</taxon>
        <taxon>Peribacillus</taxon>
    </lineage>
</organism>
<reference evidence="2" key="1">
    <citation type="submission" date="2023-07" db="EMBL/GenBank/DDBJ databases">
        <title>Murine gut Bacillus species.</title>
        <authorList>
            <person name="Gutman E."/>
            <person name="Hashuel R."/>
            <person name="Litvak Y."/>
        </authorList>
    </citation>
    <scope>NUCLEOTIDE SEQUENCE</scope>
    <source>
        <strain evidence="2">RU293</strain>
    </source>
</reference>
<keyword evidence="1" id="KW-0812">Transmembrane</keyword>
<dbReference type="CDD" id="cd21807">
    <property type="entry name" value="ABC-2_lan_permease_MutE_EpiE-like"/>
    <property type="match status" value="1"/>
</dbReference>
<feature type="transmembrane region" description="Helical" evidence="1">
    <location>
        <begin position="159"/>
        <end position="181"/>
    </location>
</feature>
<protein>
    <submittedName>
        <fullName evidence="2">Lantibiotic immunity ABC transporter MutE/EpiE family permease subunit</fullName>
    </submittedName>
</protein>
<dbReference type="InterPro" id="IPR021205">
    <property type="entry name" value="Lanti_perm_SpaE/MutE/EpiE-like"/>
</dbReference>
<keyword evidence="1" id="KW-0472">Membrane</keyword>
<feature type="transmembrane region" description="Helical" evidence="1">
    <location>
        <begin position="219"/>
        <end position="244"/>
    </location>
</feature>
<dbReference type="RefSeq" id="WP_305162840.1">
    <property type="nucleotide sequence ID" value="NZ_JAUUTW010000050.1"/>
</dbReference>
<sequence length="250" mass="27787">MTTFIKAELMKMKSSLAKNLLLAIPFFFLLFAIFSSIYAEQQPNTNIFLAIIYNLWPIFFLPIGLAIACGININLEKRSGNYKGALSNNIALPKLLFSKIISMVIYQCISSVLVIIVAIVGSLLINKELPIIPQVIFATVLITIASLPLIPFSLTLGQYVGAIITTLISLVGSFGSVFIALKSYFWVLPWGSMLRVPAETMGIHPNGTSMENFDLVPDFYTLAITMIVSIIYFVVLSWFSILLFKRKRSV</sequence>
<evidence type="ECO:0000313" key="3">
    <source>
        <dbReference type="Proteomes" id="UP001178275"/>
    </source>
</evidence>
<accession>A0AA90PLM1</accession>
<dbReference type="AlphaFoldDB" id="A0AA90PLM1"/>
<comment type="caution">
    <text evidence="2">The sequence shown here is derived from an EMBL/GenBank/DDBJ whole genome shotgun (WGS) entry which is preliminary data.</text>
</comment>
<dbReference type="Proteomes" id="UP001178275">
    <property type="component" value="Unassembled WGS sequence"/>
</dbReference>
<dbReference type="EMBL" id="JAUUTW010000050">
    <property type="protein sequence ID" value="MDP1454510.1"/>
    <property type="molecule type" value="Genomic_DNA"/>
</dbReference>